<protein>
    <recommendedName>
        <fullName evidence="15">Pyruvate phosphate dikinase AMP/ATP-binding domain-containing protein</fullName>
    </recommendedName>
</protein>
<name>A0A7S0KBX7_MICPS</name>
<gene>
    <name evidence="14" type="ORF">MSP1404_LOCUS891</name>
</gene>
<evidence type="ECO:0000256" key="9">
    <source>
        <dbReference type="ARBA" id="ARBA00022842"/>
    </source>
</evidence>
<dbReference type="GO" id="GO:0016301">
    <property type="term" value="F:kinase activity"/>
    <property type="evidence" value="ECO:0007669"/>
    <property type="project" value="UniProtKB-KW"/>
</dbReference>
<dbReference type="Pfam" id="PF01326">
    <property type="entry name" value="PPDK_N"/>
    <property type="match status" value="1"/>
</dbReference>
<evidence type="ECO:0008006" key="15">
    <source>
        <dbReference type="Google" id="ProtNLM"/>
    </source>
</evidence>
<dbReference type="InterPro" id="IPR013815">
    <property type="entry name" value="ATP_grasp_subdomain_1"/>
</dbReference>
<keyword evidence="9" id="KW-0460">Magnesium</keyword>
<dbReference type="PANTHER" id="PTHR47453:SF1">
    <property type="entry name" value="PHOSPHOGLUCAN, WATER DIKINASE, CHLOROPLASTIC"/>
    <property type="match status" value="1"/>
</dbReference>
<evidence type="ECO:0000259" key="12">
    <source>
        <dbReference type="Pfam" id="PF01326"/>
    </source>
</evidence>
<dbReference type="GO" id="GO:0046872">
    <property type="term" value="F:metal ion binding"/>
    <property type="evidence" value="ECO:0007669"/>
    <property type="project" value="UniProtKB-KW"/>
</dbReference>
<feature type="signal peptide" evidence="11">
    <location>
        <begin position="1"/>
        <end position="18"/>
    </location>
</feature>
<comment type="similarity">
    <text evidence="2">Belongs to the PEP-utilizing enzyme family.</text>
</comment>
<comment type="cofactor">
    <cofactor evidence="1">
        <name>Mg(2+)</name>
        <dbReference type="ChEBI" id="CHEBI:18420"/>
    </cofactor>
</comment>
<keyword evidence="10" id="KW-0119">Carbohydrate metabolism</keyword>
<dbReference type="Gene3D" id="3.30.470.20">
    <property type="entry name" value="ATP-grasp fold, B domain"/>
    <property type="match status" value="1"/>
</dbReference>
<comment type="subunit">
    <text evidence="3">Homodimer.</text>
</comment>
<dbReference type="Gene3D" id="3.30.1490.20">
    <property type="entry name" value="ATP-grasp fold, A domain"/>
    <property type="match status" value="1"/>
</dbReference>
<dbReference type="PANTHER" id="PTHR47453">
    <property type="entry name" value="PHOSPHOGLUCAN, WATER DIKINASE, CHLOROPLASTIC"/>
    <property type="match status" value="1"/>
</dbReference>
<keyword evidence="4" id="KW-0808">Transferase</keyword>
<dbReference type="SUPFAM" id="SSF56059">
    <property type="entry name" value="Glutathione synthetase ATP-binding domain-like"/>
    <property type="match status" value="1"/>
</dbReference>
<keyword evidence="5" id="KW-0479">Metal-binding</keyword>
<keyword evidence="6" id="KW-0547">Nucleotide-binding</keyword>
<evidence type="ECO:0000256" key="7">
    <source>
        <dbReference type="ARBA" id="ARBA00022777"/>
    </source>
</evidence>
<feature type="chain" id="PRO_5030842134" description="Pyruvate phosphate dikinase AMP/ATP-binding domain-containing protein" evidence="11">
    <location>
        <begin position="19"/>
        <end position="901"/>
    </location>
</feature>
<evidence type="ECO:0000256" key="2">
    <source>
        <dbReference type="ARBA" id="ARBA00007837"/>
    </source>
</evidence>
<dbReference type="EMBL" id="HBEV01001090">
    <property type="protein sequence ID" value="CAD8576777.1"/>
    <property type="molecule type" value="Transcribed_RNA"/>
</dbReference>
<proteinExistence type="inferred from homology"/>
<evidence type="ECO:0000256" key="11">
    <source>
        <dbReference type="SAM" id="SignalP"/>
    </source>
</evidence>
<evidence type="ECO:0000256" key="8">
    <source>
        <dbReference type="ARBA" id="ARBA00022840"/>
    </source>
</evidence>
<evidence type="ECO:0000256" key="10">
    <source>
        <dbReference type="ARBA" id="ARBA00023277"/>
    </source>
</evidence>
<evidence type="ECO:0000256" key="1">
    <source>
        <dbReference type="ARBA" id="ARBA00001946"/>
    </source>
</evidence>
<dbReference type="GO" id="GO:0005524">
    <property type="term" value="F:ATP binding"/>
    <property type="evidence" value="ECO:0007669"/>
    <property type="project" value="UniProtKB-KW"/>
</dbReference>
<evidence type="ECO:0000313" key="14">
    <source>
        <dbReference type="EMBL" id="CAD8576777.1"/>
    </source>
</evidence>
<keyword evidence="7" id="KW-0418">Kinase</keyword>
<dbReference type="AlphaFoldDB" id="A0A7S0KBX7"/>
<evidence type="ECO:0000259" key="13">
    <source>
        <dbReference type="Pfam" id="PF22973"/>
    </source>
</evidence>
<evidence type="ECO:0000256" key="6">
    <source>
        <dbReference type="ARBA" id="ARBA00022741"/>
    </source>
</evidence>
<organism evidence="14">
    <name type="scientific">Micromonas pusilla</name>
    <name type="common">Picoplanktonic green alga</name>
    <name type="synonym">Chromulina pusilla</name>
    <dbReference type="NCBI Taxonomy" id="38833"/>
    <lineage>
        <taxon>Eukaryota</taxon>
        <taxon>Viridiplantae</taxon>
        <taxon>Chlorophyta</taxon>
        <taxon>Mamiellophyceae</taxon>
        <taxon>Mamiellales</taxon>
        <taxon>Mamiellaceae</taxon>
        <taxon>Micromonas</taxon>
    </lineage>
</organism>
<dbReference type="InterPro" id="IPR054481">
    <property type="entry name" value="GWD1_pHisD"/>
</dbReference>
<reference evidence="14" key="1">
    <citation type="submission" date="2021-01" db="EMBL/GenBank/DDBJ databases">
        <authorList>
            <person name="Corre E."/>
            <person name="Pelletier E."/>
            <person name="Niang G."/>
            <person name="Scheremetjew M."/>
            <person name="Finn R."/>
            <person name="Kale V."/>
            <person name="Holt S."/>
            <person name="Cochrane G."/>
            <person name="Meng A."/>
            <person name="Brown T."/>
            <person name="Cohen L."/>
        </authorList>
    </citation>
    <scope>NUCLEOTIDE SEQUENCE</scope>
    <source>
        <strain evidence="14">CCMP494</strain>
    </source>
</reference>
<dbReference type="InterPro" id="IPR002192">
    <property type="entry name" value="PPDK_AMP/ATP-bd"/>
</dbReference>
<sequence>MDALAYSSVYLFWVGVGAIACVEDGSHYRPNHHANASQKMYESIEAIERVASNAGGRFAEECRALIRRLHPRLPAFTAEFTQSVPLTRIRDIAHGKGDKHGKCREVRAEIKHTIQNKLHRCAGPEDLVATEKMLAKLTAPGTDYPEEFIEEFRIFHRELKDFFNASSVTDRLEKQCREGNPPGSVTEGVNRFVRAKATVDAIPGSNQSDPQLLAAIEECLHALCDLRRSVDHEINHGQLAGEPPDQRQQWRLAEIGLEDYAFVLLSRGINALGAESDPPRNELTGAEISSALRMLAAASDATALSSGGGAGEEFGHIAHEAGELANNLPGGEQGALRVRAVAERARRSAEDYCNLLSDLFDGRAAALGRSLGIDGHTVEVFTEGQIRASVVFQSAKLASHLLRAARTATGEAGWDCLVAGEVVGARLVSVPRLDPSDLTIRSLTADAPAVLLVQSADGDEEVSTCGPGVAGILLCHALPHLSHLALRARQAGVPLVAIEDPNLVNHARSLTSAPGVRFVAQPSNISLDAAEGGYRGGGGGGGAAAPQRQAAALVADTSRAGRVTPLHELGQMPWHAGVAVAGSKAMACSVLSALSTDPNSGFAAPTGAVLPFGSMEQAAHALGHAERLNFLVDALESVQTRPEEVASVCGELQDLVRQLRPSHEQLAALADPFAHDPGAKVMVRSTGNAEDLAGLSAAGLYDSISNVAPGNPEVLGSAVAEVWASLYTPRAVASRAAAGVGQRGAHMAVLVQQMLVPDVSFILMTRHPMTNDPNTAYAELALGHGETLASGAVRGTPWRVSMNRSNPGESQVHTYSSFGTALVPDMDGDGTLKSVAVNCAGHWLSTDDGARGQLAARLVHAGGFVESTLGSVDGGALLAQDIEGCLTPDGQLWVVQARPQP</sequence>
<evidence type="ECO:0000256" key="4">
    <source>
        <dbReference type="ARBA" id="ARBA00022679"/>
    </source>
</evidence>
<evidence type="ECO:0000256" key="3">
    <source>
        <dbReference type="ARBA" id="ARBA00011738"/>
    </source>
</evidence>
<evidence type="ECO:0000256" key="5">
    <source>
        <dbReference type="ARBA" id="ARBA00022723"/>
    </source>
</evidence>
<keyword evidence="11" id="KW-0732">Signal</keyword>
<accession>A0A7S0KBX7</accession>
<feature type="domain" description="Alpha-glucan water dikinase phosphohistidine-like" evidence="13">
    <location>
        <begin position="414"/>
        <end position="526"/>
    </location>
</feature>
<keyword evidence="8" id="KW-0067">ATP-binding</keyword>
<dbReference type="Pfam" id="PF22973">
    <property type="entry name" value="GWD1_pHisD"/>
    <property type="match status" value="1"/>
</dbReference>
<feature type="domain" description="Pyruvate phosphate dikinase AMP/ATP-binding" evidence="12">
    <location>
        <begin position="666"/>
        <end position="900"/>
    </location>
</feature>